<dbReference type="Gene3D" id="3.40.50.1820">
    <property type="entry name" value="alpha/beta hydrolase"/>
    <property type="match status" value="1"/>
</dbReference>
<dbReference type="PANTHER" id="PTHR37017:SF11">
    <property type="entry name" value="ESTERASE_LIPASE_THIOESTERASE DOMAIN-CONTAINING PROTEIN"/>
    <property type="match status" value="1"/>
</dbReference>
<dbReference type="InterPro" id="IPR029058">
    <property type="entry name" value="AB_hydrolase_fold"/>
</dbReference>
<feature type="domain" description="AB hydrolase-1" evidence="1">
    <location>
        <begin position="7"/>
        <end position="248"/>
    </location>
</feature>
<gene>
    <name evidence="2" type="ORF">K444DRAFT_517002</name>
</gene>
<dbReference type="Pfam" id="PF12697">
    <property type="entry name" value="Abhydrolase_6"/>
    <property type="match status" value="1"/>
</dbReference>
<dbReference type="GO" id="GO:0016787">
    <property type="term" value="F:hydrolase activity"/>
    <property type="evidence" value="ECO:0007669"/>
    <property type="project" value="UniProtKB-KW"/>
</dbReference>
<dbReference type="OrthoDB" id="1263307at2759"/>
<keyword evidence="3" id="KW-1185">Reference proteome</keyword>
<dbReference type="SUPFAM" id="SSF53474">
    <property type="entry name" value="alpha/beta-Hydrolases"/>
    <property type="match status" value="1"/>
</dbReference>
<dbReference type="EMBL" id="KZ613743">
    <property type="protein sequence ID" value="PMD66712.1"/>
    <property type="molecule type" value="Genomic_DNA"/>
</dbReference>
<keyword evidence="2" id="KW-0378">Hydrolase</keyword>
<organism evidence="2 3">
    <name type="scientific">Hyaloscypha bicolor E</name>
    <dbReference type="NCBI Taxonomy" id="1095630"/>
    <lineage>
        <taxon>Eukaryota</taxon>
        <taxon>Fungi</taxon>
        <taxon>Dikarya</taxon>
        <taxon>Ascomycota</taxon>
        <taxon>Pezizomycotina</taxon>
        <taxon>Leotiomycetes</taxon>
        <taxon>Helotiales</taxon>
        <taxon>Hyaloscyphaceae</taxon>
        <taxon>Hyaloscypha</taxon>
        <taxon>Hyaloscypha bicolor</taxon>
    </lineage>
</organism>
<accession>A0A2J6TUL3</accession>
<dbReference type="PANTHER" id="PTHR37017">
    <property type="entry name" value="AB HYDROLASE-1 DOMAIN-CONTAINING PROTEIN-RELATED"/>
    <property type="match status" value="1"/>
</dbReference>
<dbReference type="STRING" id="1095630.A0A2J6TUL3"/>
<reference evidence="2 3" key="1">
    <citation type="submission" date="2016-04" db="EMBL/GenBank/DDBJ databases">
        <title>A degradative enzymes factory behind the ericoid mycorrhizal symbiosis.</title>
        <authorList>
            <consortium name="DOE Joint Genome Institute"/>
            <person name="Martino E."/>
            <person name="Morin E."/>
            <person name="Grelet G."/>
            <person name="Kuo A."/>
            <person name="Kohler A."/>
            <person name="Daghino S."/>
            <person name="Barry K."/>
            <person name="Choi C."/>
            <person name="Cichocki N."/>
            <person name="Clum A."/>
            <person name="Copeland A."/>
            <person name="Hainaut M."/>
            <person name="Haridas S."/>
            <person name="Labutti K."/>
            <person name="Lindquist E."/>
            <person name="Lipzen A."/>
            <person name="Khouja H.-R."/>
            <person name="Murat C."/>
            <person name="Ohm R."/>
            <person name="Olson A."/>
            <person name="Spatafora J."/>
            <person name="Veneault-Fourrey C."/>
            <person name="Henrissat B."/>
            <person name="Grigoriev I."/>
            <person name="Martin F."/>
            <person name="Perotto S."/>
        </authorList>
    </citation>
    <scope>NUCLEOTIDE SEQUENCE [LARGE SCALE GENOMIC DNA]</scope>
    <source>
        <strain evidence="2 3">E</strain>
    </source>
</reference>
<sequence length="263" mass="28250">MEEKPTIVMVPGAWHKASVYSSVSSILNTHGYPTICLDLPSTGAVPPHTSFDHDVSTIRECLTSLVSSNKDVVLVAWSYGGFPSGEAPKGLSKKERTTQGLKGGVIRFVVINGVAMPAGYQPHAPGDYGSMPEWIEKDIPNNIGTIPPSTAKQIFYHDLPASQAEELSAKLVHQSLGVFFSTSTYAAFTDIPSTFLSSGNDRTPFGELNEVMIKLCQQTTPSAFDVVEHCNDAGHCVMASYPEWTADALRRAAGEKFLIGGGE</sequence>
<dbReference type="InParanoid" id="A0A2J6TUL3"/>
<proteinExistence type="predicted"/>
<dbReference type="Proteomes" id="UP000235371">
    <property type="component" value="Unassembled WGS sequence"/>
</dbReference>
<dbReference type="InterPro" id="IPR052897">
    <property type="entry name" value="Sec-Metab_Biosynth_Hydrolase"/>
</dbReference>
<name>A0A2J6TUL3_9HELO</name>
<dbReference type="AlphaFoldDB" id="A0A2J6TUL3"/>
<evidence type="ECO:0000259" key="1">
    <source>
        <dbReference type="Pfam" id="PF12697"/>
    </source>
</evidence>
<evidence type="ECO:0000313" key="2">
    <source>
        <dbReference type="EMBL" id="PMD66712.1"/>
    </source>
</evidence>
<dbReference type="InterPro" id="IPR000073">
    <property type="entry name" value="AB_hydrolase_1"/>
</dbReference>
<dbReference type="RefSeq" id="XP_024743616.1">
    <property type="nucleotide sequence ID" value="XM_024873730.1"/>
</dbReference>
<protein>
    <submittedName>
        <fullName evidence="2">Alpha/beta-hydrolase</fullName>
    </submittedName>
</protein>
<evidence type="ECO:0000313" key="3">
    <source>
        <dbReference type="Proteomes" id="UP000235371"/>
    </source>
</evidence>
<dbReference type="GeneID" id="36581810"/>